<dbReference type="Proteomes" id="UP000244937">
    <property type="component" value="Chromosome"/>
</dbReference>
<dbReference type="PROSITE" id="PS50853">
    <property type="entry name" value="FN3"/>
    <property type="match status" value="3"/>
</dbReference>
<dbReference type="EMBL" id="CP029187">
    <property type="protein sequence ID" value="AWI25436.1"/>
    <property type="molecule type" value="Genomic_DNA"/>
</dbReference>
<keyword evidence="6" id="KW-1185">Reference proteome</keyword>
<dbReference type="InterPro" id="IPR055353">
    <property type="entry name" value="DUF7619"/>
</dbReference>
<dbReference type="InterPro" id="IPR013783">
    <property type="entry name" value="Ig-like_fold"/>
</dbReference>
<dbReference type="NCBIfam" id="TIGR04183">
    <property type="entry name" value="Por_Secre_tail"/>
    <property type="match status" value="1"/>
</dbReference>
<dbReference type="CDD" id="cd00063">
    <property type="entry name" value="FN3"/>
    <property type="match status" value="3"/>
</dbReference>
<evidence type="ECO:0000256" key="2">
    <source>
        <dbReference type="ARBA" id="ARBA00022737"/>
    </source>
</evidence>
<organism evidence="5 6">
    <name type="scientific">Flavobacterium pallidum</name>
    <dbReference type="NCBI Taxonomy" id="2172098"/>
    <lineage>
        <taxon>Bacteria</taxon>
        <taxon>Pseudomonadati</taxon>
        <taxon>Bacteroidota</taxon>
        <taxon>Flavobacteriia</taxon>
        <taxon>Flavobacteriales</taxon>
        <taxon>Flavobacteriaceae</taxon>
        <taxon>Flavobacterium</taxon>
    </lineage>
</organism>
<keyword evidence="2" id="KW-0677">Repeat</keyword>
<accession>A0A2S1SG96</accession>
<dbReference type="RefSeq" id="WP_108903226.1">
    <property type="nucleotide sequence ID" value="NZ_CP029187.1"/>
</dbReference>
<dbReference type="InterPro" id="IPR050991">
    <property type="entry name" value="ECM_Regulatory_Proteins"/>
</dbReference>
<dbReference type="NCBIfam" id="NF038133">
    <property type="entry name" value="choice_anch_L"/>
    <property type="match status" value="1"/>
</dbReference>
<feature type="domain" description="Fibronectin type-III" evidence="4">
    <location>
        <begin position="163"/>
        <end position="254"/>
    </location>
</feature>
<dbReference type="NCBIfam" id="TIGR01451">
    <property type="entry name" value="B_ant_repeat"/>
    <property type="match status" value="1"/>
</dbReference>
<evidence type="ECO:0000259" key="4">
    <source>
        <dbReference type="PROSITE" id="PS50853"/>
    </source>
</evidence>
<dbReference type="KEGG" id="fpal:HYN49_05715"/>
<feature type="domain" description="Fibronectin type-III" evidence="4">
    <location>
        <begin position="681"/>
        <end position="782"/>
    </location>
</feature>
<dbReference type="Pfam" id="PF23759">
    <property type="entry name" value="GBD_T9SS_assoc"/>
    <property type="match status" value="2"/>
</dbReference>
<evidence type="ECO:0000313" key="5">
    <source>
        <dbReference type="EMBL" id="AWI25436.1"/>
    </source>
</evidence>
<dbReference type="SUPFAM" id="SSF49265">
    <property type="entry name" value="Fibronectin type III"/>
    <property type="match status" value="3"/>
</dbReference>
<proteinExistence type="predicted"/>
<dbReference type="InterPro" id="IPR047589">
    <property type="entry name" value="DUF11_rpt"/>
</dbReference>
<gene>
    <name evidence="5" type="ORF">HYN49_05715</name>
</gene>
<name>A0A2S1SG96_9FLAO</name>
<sequence length="1767" mass="189301">MKTRLHLGICAFLIFFTTAFSQVGNTCSDPIIITSLPYQASGNTGDYGDSFDTPQGTSCGAVPAATNYLAGNEVFYSYTPATNSELSISMTPTATNSSIFVYANCSWLGNTCVAGVANANSNSRSLTLNAVAGQPYIIVISSSGATQSFNYTLLVQEHLCSPKPVFLSASAITTTQAELSWNSGFFPSQEIAVQPLGSSIPTGQGQYTSNTDSLTLSDLSPGTQYQFWVRSECMENSGMFTDWAGPYAFNTQVCEAVNTCNYTFRLSTTSGAWGQTRMQVRQNGIVVAILGSTFSTGQGPVDVTVPLCNGVPFDLYWNIAGVNPQNKIIDVLNPFGQNIFSKSAGTGAAGTVVYSGTGNCSTPQCDIVPDSVSASDVTTSGAKISWSSPAITSWDLYVVPSGSPAPDVNAIPTHSGISTNPYTLNGLDDDTMYEVYVRANCAPIDSNWSVAGNFTTLPLCVRPMSLSVSLITATSASLSWQKGTPADNAWEILLVPGITDQPSTVPPAANPDLSNGSLLIPVSSASPLGLPSGTLTAATIYSYYIRTVCSPGVKSKWAGPFMFNTITCEPANKCNYKFVMTDTGVNGWNGARMQVRQNGIVIMTIGQTITGGGPTVVTVPLCNNVPFDLYWSVAGTAPEEIGVSIQNPYADIIYAKLPGQGNPLEALYSSMGSCEPPSCPKPSALEVTANTITQTSVQLAWTENGNAIQWEVYAVPQGGPQPINGSPVTGTGAYRIANTNPYTLTGLEPQTKYVYYVRSLCSDSDASTWPVLNPKTFTTKPVNDECAGAITVLANTSRDCTFFANGSTLGATRSLPNTAPVCPGNTDDDVWFSFLATSTTQIITISDIVATAPAALDINHTLYAGSDCSALTQLYCSNANVSVATNLTVGSYYKIRVYTAGGNVSESATFKICVTTPDPVTNDECSAAIFVPMSVDMSCSNAVHGAITGATPSAMASTCAGTEDDDVWFTFVAQSPTLNIALSNITGTTGNLVHSLYHGDCNSGTLLYCSDPEVSIAENLIIGDTYYIRVWTASNLLEDVTFDVCIRALTTPLNVSTTQYTPGQLVSNVLINNPCVEISNVTSTTGTDFGSVNGIGYFTNPISNDFFPLSSGLLLTTGDALLAGGHNVTILSEGTDSWTGDSDLEIVTNMDQASHNASVLEFDFTTPTAYMSFNFLFASEEYGSFQCQYSDAFAFLLTDLITGQTKNLAVLPDNITPISVITIRDQAYNDGCQSMNPEFFGHFFSGDLNNENFSAINFSGQTQVMTAASPIEPNHPYHIKLVIADRGDNAYDSAVFIQAGSFASGPPECTDKLKVTAFIDENANGTREDTEIPFTYGSFSYQQNNAGEINHISTPLGMYTLYDSDPLNTYDFNYVVDPEFQPYFSAGTTSFNDVNIPDGSGTTELLFPITVLQSYSNPTISILPISSPRPGFQYSNKIVYTNLGMTTTSGTITFTRDASVTIASISEPGANTTANGFTYDFSNLLPHETRSFMVTMDVPNIPVVHLGQQLTTSAVISAPSGDVNINNNTFSNTQTVIGSYDPNDKQESHGGKININQFTADDYLYYTIRFQNTGTFNALNVRIEDVLEAQIDPESIRMVSASHNYVMERIDNKVSWYFDYIQLPSMFQNEEMSHGYITFRVKLLPGFEVGDVISNTADIHFDANPPITTNTIQTTFEIPLATGILDASDILLFPNPASQHVQIALVNTAEDIADVTIFDMLGKSIVTRKGIGSRQTDINVSHLAKGVYMVEIVTENHLKQLKKLVIQ</sequence>
<evidence type="ECO:0000313" key="6">
    <source>
        <dbReference type="Proteomes" id="UP000244937"/>
    </source>
</evidence>
<dbReference type="NCBIfam" id="NF033708">
    <property type="entry name" value="T9SS_Cterm_ChiA"/>
    <property type="match status" value="1"/>
</dbReference>
<evidence type="ECO:0000256" key="3">
    <source>
        <dbReference type="SAM" id="SignalP"/>
    </source>
</evidence>
<dbReference type="Pfam" id="PF00041">
    <property type="entry name" value="fn3"/>
    <property type="match status" value="2"/>
</dbReference>
<dbReference type="PANTHER" id="PTHR46708:SF2">
    <property type="entry name" value="FIBRONECTIN TYPE-III DOMAIN-CONTAINING PROTEIN"/>
    <property type="match status" value="1"/>
</dbReference>
<dbReference type="InterPro" id="IPR003961">
    <property type="entry name" value="FN3_dom"/>
</dbReference>
<evidence type="ECO:0000256" key="1">
    <source>
        <dbReference type="ARBA" id="ARBA00022729"/>
    </source>
</evidence>
<protein>
    <recommendedName>
        <fullName evidence="4">Fibronectin type-III domain-containing protein</fullName>
    </recommendedName>
</protein>
<dbReference type="SMART" id="SM00060">
    <property type="entry name" value="FN3"/>
    <property type="match status" value="4"/>
</dbReference>
<dbReference type="InterPro" id="IPR056600">
    <property type="entry name" value="GBD_T9SS_assoc"/>
</dbReference>
<dbReference type="PANTHER" id="PTHR46708">
    <property type="entry name" value="TENASCIN"/>
    <property type="match status" value="1"/>
</dbReference>
<keyword evidence="1 3" id="KW-0732">Signal</keyword>
<dbReference type="InterPro" id="IPR026444">
    <property type="entry name" value="Secre_tail"/>
</dbReference>
<dbReference type="Pfam" id="PF24595">
    <property type="entry name" value="DUF7619"/>
    <property type="match status" value="1"/>
</dbReference>
<feature type="domain" description="Fibronectin type-III" evidence="4">
    <location>
        <begin position="368"/>
        <end position="459"/>
    </location>
</feature>
<dbReference type="OrthoDB" id="1279255at2"/>
<feature type="signal peptide" evidence="3">
    <location>
        <begin position="1"/>
        <end position="21"/>
    </location>
</feature>
<feature type="chain" id="PRO_5015471486" description="Fibronectin type-III domain-containing protein" evidence="3">
    <location>
        <begin position="22"/>
        <end position="1767"/>
    </location>
</feature>
<dbReference type="InterPro" id="IPR036116">
    <property type="entry name" value="FN3_sf"/>
</dbReference>
<dbReference type="Pfam" id="PF18962">
    <property type="entry name" value="Por_Secre_tail"/>
    <property type="match status" value="1"/>
</dbReference>
<reference evidence="5 6" key="1">
    <citation type="submission" date="2018-05" db="EMBL/GenBank/DDBJ databases">
        <title>Genome sequencing of Flavobacterium sp. HYN0049.</title>
        <authorList>
            <person name="Yi H."/>
            <person name="Baek C."/>
        </authorList>
    </citation>
    <scope>NUCLEOTIDE SEQUENCE [LARGE SCALE GENOMIC DNA]</scope>
    <source>
        <strain evidence="5 6">HYN0049</strain>
    </source>
</reference>
<dbReference type="Gene3D" id="2.60.40.10">
    <property type="entry name" value="Immunoglobulins"/>
    <property type="match status" value="3"/>
</dbReference>
<dbReference type="InterPro" id="IPR049804">
    <property type="entry name" value="Choice_anch_L"/>
</dbReference>